<feature type="transmembrane region" description="Helical" evidence="7">
    <location>
        <begin position="89"/>
        <end position="108"/>
    </location>
</feature>
<dbReference type="Proteomes" id="UP000681722">
    <property type="component" value="Unassembled WGS sequence"/>
</dbReference>
<dbReference type="PROSITE" id="PS01271">
    <property type="entry name" value="NA_SULFATE"/>
    <property type="match status" value="1"/>
</dbReference>
<evidence type="ECO:0000313" key="10">
    <source>
        <dbReference type="Proteomes" id="UP000663829"/>
    </source>
</evidence>
<keyword evidence="4 7" id="KW-0812">Transmembrane</keyword>
<evidence type="ECO:0000256" key="2">
    <source>
        <dbReference type="ARBA" id="ARBA00006772"/>
    </source>
</evidence>
<dbReference type="PANTHER" id="PTHR10283">
    <property type="entry name" value="SOLUTE CARRIER FAMILY 13 MEMBER"/>
    <property type="match status" value="1"/>
</dbReference>
<feature type="transmembrane region" description="Helical" evidence="7">
    <location>
        <begin position="128"/>
        <end position="148"/>
    </location>
</feature>
<dbReference type="GO" id="GO:0015141">
    <property type="term" value="F:succinate transmembrane transporter activity"/>
    <property type="evidence" value="ECO:0007669"/>
    <property type="project" value="TreeGrafter"/>
</dbReference>
<evidence type="ECO:0000313" key="9">
    <source>
        <dbReference type="EMBL" id="CAF4264318.1"/>
    </source>
</evidence>
<evidence type="ECO:0000256" key="5">
    <source>
        <dbReference type="ARBA" id="ARBA00022989"/>
    </source>
</evidence>
<dbReference type="GO" id="GO:0015729">
    <property type="term" value="P:oxaloacetate transport"/>
    <property type="evidence" value="ECO:0007669"/>
    <property type="project" value="TreeGrafter"/>
</dbReference>
<dbReference type="EMBL" id="CAJOBC010077793">
    <property type="protein sequence ID" value="CAF4264318.1"/>
    <property type="molecule type" value="Genomic_DNA"/>
</dbReference>
<dbReference type="Pfam" id="PF00939">
    <property type="entry name" value="Na_sulph_symp"/>
    <property type="match status" value="1"/>
</dbReference>
<protein>
    <submittedName>
        <fullName evidence="8">Uncharacterized protein</fullName>
    </submittedName>
</protein>
<evidence type="ECO:0000256" key="4">
    <source>
        <dbReference type="ARBA" id="ARBA00022692"/>
    </source>
</evidence>
<evidence type="ECO:0000256" key="7">
    <source>
        <dbReference type="SAM" id="Phobius"/>
    </source>
</evidence>
<dbReference type="AlphaFoldDB" id="A0A815IXM8"/>
<keyword evidence="6 7" id="KW-0472">Membrane</keyword>
<evidence type="ECO:0000256" key="1">
    <source>
        <dbReference type="ARBA" id="ARBA00004141"/>
    </source>
</evidence>
<proteinExistence type="inferred from homology"/>
<comment type="caution">
    <text evidence="8">The sequence shown here is derived from an EMBL/GenBank/DDBJ whole genome shotgun (WGS) entry which is preliminary data.</text>
</comment>
<keyword evidence="5 7" id="KW-1133">Transmembrane helix</keyword>
<dbReference type="OrthoDB" id="6493944at2759"/>
<accession>A0A815IXM8</accession>
<sequence>AVLNADQEKHLCEGLNPFEAELHLFLKRLFQCKIDDAMRQAQSQLKNTLKRQYNQLGPVSNCSRFSVEYLQNLQATCQQARTMNVHPGYLILPCSLSISLAFVLPISSNPNAIVFASGSLRVWDMIKVGLIVKILGFFVAFLAATTWMTPIYKLNQEFVFNKTADNM</sequence>
<dbReference type="GO" id="GO:0017153">
    <property type="term" value="F:sodium:dicarboxylate symporter activity"/>
    <property type="evidence" value="ECO:0007669"/>
    <property type="project" value="TreeGrafter"/>
</dbReference>
<dbReference type="Proteomes" id="UP000663829">
    <property type="component" value="Unassembled WGS sequence"/>
</dbReference>
<dbReference type="InterPro" id="IPR001898">
    <property type="entry name" value="SLC13A/DASS"/>
</dbReference>
<dbReference type="PANTHER" id="PTHR10283:SF109">
    <property type="entry name" value="NA(+)_CITRATE COTRANSPORTER"/>
    <property type="match status" value="1"/>
</dbReference>
<dbReference type="GO" id="GO:0015741">
    <property type="term" value="P:fumarate transport"/>
    <property type="evidence" value="ECO:0007669"/>
    <property type="project" value="TreeGrafter"/>
</dbReference>
<evidence type="ECO:0000256" key="6">
    <source>
        <dbReference type="ARBA" id="ARBA00023136"/>
    </source>
</evidence>
<feature type="non-terminal residue" evidence="8">
    <location>
        <position position="1"/>
    </location>
</feature>
<dbReference type="EMBL" id="CAJNOQ010016113">
    <property type="protein sequence ID" value="CAF1374799.1"/>
    <property type="molecule type" value="Genomic_DNA"/>
</dbReference>
<organism evidence="8 10">
    <name type="scientific">Didymodactylos carnosus</name>
    <dbReference type="NCBI Taxonomy" id="1234261"/>
    <lineage>
        <taxon>Eukaryota</taxon>
        <taxon>Metazoa</taxon>
        <taxon>Spiralia</taxon>
        <taxon>Gnathifera</taxon>
        <taxon>Rotifera</taxon>
        <taxon>Eurotatoria</taxon>
        <taxon>Bdelloidea</taxon>
        <taxon>Philodinida</taxon>
        <taxon>Philodinidae</taxon>
        <taxon>Didymodactylos</taxon>
    </lineage>
</organism>
<evidence type="ECO:0000313" key="8">
    <source>
        <dbReference type="EMBL" id="CAF1374799.1"/>
    </source>
</evidence>
<gene>
    <name evidence="8" type="ORF">GPM918_LOCUS32036</name>
    <name evidence="9" type="ORF">SRO942_LOCUS32693</name>
</gene>
<dbReference type="GO" id="GO:0015137">
    <property type="term" value="F:citrate transmembrane transporter activity"/>
    <property type="evidence" value="ECO:0007669"/>
    <property type="project" value="TreeGrafter"/>
</dbReference>
<dbReference type="InterPro" id="IPR031312">
    <property type="entry name" value="Na/sul_symport_CS"/>
</dbReference>
<comment type="subcellular location">
    <subcellularLocation>
        <location evidence="1">Membrane</location>
        <topology evidence="1">Multi-pass membrane protein</topology>
    </subcellularLocation>
</comment>
<reference evidence="8" key="1">
    <citation type="submission" date="2021-02" db="EMBL/GenBank/DDBJ databases">
        <authorList>
            <person name="Nowell W R."/>
        </authorList>
    </citation>
    <scope>NUCLEOTIDE SEQUENCE</scope>
</reference>
<name>A0A815IXM8_9BILA</name>
<keyword evidence="3" id="KW-0813">Transport</keyword>
<dbReference type="GO" id="GO:0005886">
    <property type="term" value="C:plasma membrane"/>
    <property type="evidence" value="ECO:0007669"/>
    <property type="project" value="TreeGrafter"/>
</dbReference>
<comment type="similarity">
    <text evidence="2">Belongs to the SLC13A/DASS transporter (TC 2.A.47) family. NADC subfamily.</text>
</comment>
<keyword evidence="10" id="KW-1185">Reference proteome</keyword>
<evidence type="ECO:0000256" key="3">
    <source>
        <dbReference type="ARBA" id="ARBA00022448"/>
    </source>
</evidence>